<dbReference type="AlphaFoldDB" id="A0A1D3CV59"/>
<name>A0A1D3CV59_9EIME</name>
<gene>
    <name evidence="2" type="ORF">cyc_03230</name>
</gene>
<feature type="region of interest" description="Disordered" evidence="1">
    <location>
        <begin position="74"/>
        <end position="95"/>
    </location>
</feature>
<accession>A0A1D3CV59</accession>
<evidence type="ECO:0000313" key="2">
    <source>
        <dbReference type="EMBL" id="OEH75094.1"/>
    </source>
</evidence>
<protein>
    <submittedName>
        <fullName evidence="2">Uncharacterized protein</fullName>
    </submittedName>
</protein>
<dbReference type="InParanoid" id="A0A1D3CV59"/>
<feature type="compositionally biased region" description="Basic and acidic residues" evidence="1">
    <location>
        <begin position="1"/>
        <end position="11"/>
    </location>
</feature>
<dbReference type="VEuPathDB" id="ToxoDB:LOC113146713"/>
<feature type="region of interest" description="Disordered" evidence="1">
    <location>
        <begin position="1"/>
        <end position="34"/>
    </location>
</feature>
<dbReference type="EMBL" id="JROU02001829">
    <property type="protein sequence ID" value="OEH75094.1"/>
    <property type="molecule type" value="Genomic_DNA"/>
</dbReference>
<evidence type="ECO:0000256" key="1">
    <source>
        <dbReference type="SAM" id="MobiDB-lite"/>
    </source>
</evidence>
<dbReference type="VEuPathDB" id="ToxoDB:cyc_03230"/>
<organism evidence="2 3">
    <name type="scientific">Cyclospora cayetanensis</name>
    <dbReference type="NCBI Taxonomy" id="88456"/>
    <lineage>
        <taxon>Eukaryota</taxon>
        <taxon>Sar</taxon>
        <taxon>Alveolata</taxon>
        <taxon>Apicomplexa</taxon>
        <taxon>Conoidasida</taxon>
        <taxon>Coccidia</taxon>
        <taxon>Eucoccidiorida</taxon>
        <taxon>Eimeriorina</taxon>
        <taxon>Eimeriidae</taxon>
        <taxon>Cyclospora</taxon>
    </lineage>
</organism>
<sequence length="297" mass="32166">MTGDLPSREGDAMGPPVPQIGGPVGGAPSDDPLPPLTADMFLDFVDSSSLLLLPPRKAAEALVAQHRERLSLAKQHKQRGLATCPPPAHKRLRGPRRATTGCTTRLVPQSGGPSAAAPCGNEGTLATLERSLAARNTLHRLRHQVLELPKPNRHGVGLIYGARMSSDDGHDYRQGSSGTQFEISVIYWGELHGATKEEKAVNKRNAQQAVGNAVRAPSFPLVACSQFRSLIRSLAEASPDKCLTVQQLVLDLDVNMSKGWIHFAKLALPGKHDPYSEFLLRRKREAPQTPSTLQQQQ</sequence>
<comment type="caution">
    <text evidence="2">The sequence shown here is derived from an EMBL/GenBank/DDBJ whole genome shotgun (WGS) entry which is preliminary data.</text>
</comment>
<dbReference type="Proteomes" id="UP000095192">
    <property type="component" value="Unassembled WGS sequence"/>
</dbReference>
<keyword evidence="3" id="KW-1185">Reference proteome</keyword>
<evidence type="ECO:0000313" key="3">
    <source>
        <dbReference type="Proteomes" id="UP000095192"/>
    </source>
</evidence>
<proteinExistence type="predicted"/>
<reference evidence="2 3" key="1">
    <citation type="journal article" date="2016" name="BMC Genomics">
        <title>Comparative genomics reveals Cyclospora cayetanensis possesses coccidia-like metabolism and invasion components but unique surface antigens.</title>
        <authorList>
            <person name="Liu S."/>
            <person name="Wang L."/>
            <person name="Zheng H."/>
            <person name="Xu Z."/>
            <person name="Roellig D.M."/>
            <person name="Li N."/>
            <person name="Frace M.A."/>
            <person name="Tang K."/>
            <person name="Arrowood M.J."/>
            <person name="Moss D.M."/>
            <person name="Zhang L."/>
            <person name="Feng Y."/>
            <person name="Xiao L."/>
        </authorList>
    </citation>
    <scope>NUCLEOTIDE SEQUENCE [LARGE SCALE GENOMIC DNA]</scope>
    <source>
        <strain evidence="2 3">CHN_HEN01</strain>
    </source>
</reference>